<evidence type="ECO:0000313" key="1">
    <source>
        <dbReference type="EMBL" id="MBO1531839.1"/>
    </source>
</evidence>
<keyword evidence="2" id="KW-1185">Reference proteome</keyword>
<reference evidence="1 2" key="1">
    <citation type="submission" date="2021-03" db="EMBL/GenBank/DDBJ databases">
        <authorList>
            <person name="Shang D.-D."/>
            <person name="Du Z.-J."/>
            <person name="Chen G.-J."/>
        </authorList>
    </citation>
    <scope>NUCLEOTIDE SEQUENCE [LARGE SCALE GENOMIC DNA]</scope>
    <source>
        <strain evidence="1 2">F1192</strain>
    </source>
</reference>
<sequence>MKHSPELNDIVLSLDELVAACGQDHHWVLALIEENIIEYDVPERQQFTGYQLTTVRRASRLSRDFEASVPAIGLILELLDELEQLRQFKRQWELEAPTVEVDVRHIK</sequence>
<accession>A0ABS3NS10</accession>
<dbReference type="Gene3D" id="1.10.1660.10">
    <property type="match status" value="1"/>
</dbReference>
<gene>
    <name evidence="1" type="ORF">J3492_11540</name>
</gene>
<comment type="caution">
    <text evidence="1">The sequence shown here is derived from an EMBL/GenBank/DDBJ whole genome shotgun (WGS) entry which is preliminary data.</text>
</comment>
<dbReference type="Pfam" id="PF13591">
    <property type="entry name" value="MerR_2"/>
    <property type="match status" value="1"/>
</dbReference>
<organism evidence="1 2">
    <name type="scientific">Psychrobacter coccoides</name>
    <dbReference type="NCBI Taxonomy" id="2818440"/>
    <lineage>
        <taxon>Bacteria</taxon>
        <taxon>Pseudomonadati</taxon>
        <taxon>Pseudomonadota</taxon>
        <taxon>Gammaproteobacteria</taxon>
        <taxon>Moraxellales</taxon>
        <taxon>Moraxellaceae</taxon>
        <taxon>Psychrobacter</taxon>
    </lineage>
</organism>
<proteinExistence type="predicted"/>
<dbReference type="EMBL" id="JAGBKM010000024">
    <property type="protein sequence ID" value="MBO1531839.1"/>
    <property type="molecule type" value="Genomic_DNA"/>
</dbReference>
<dbReference type="RefSeq" id="WP_207992203.1">
    <property type="nucleotide sequence ID" value="NZ_JAGBKM010000024.1"/>
</dbReference>
<protein>
    <submittedName>
        <fullName evidence="1">MerR family transcriptional regulator</fullName>
    </submittedName>
</protein>
<dbReference type="Proteomes" id="UP000664554">
    <property type="component" value="Unassembled WGS sequence"/>
</dbReference>
<evidence type="ECO:0000313" key="2">
    <source>
        <dbReference type="Proteomes" id="UP000664554"/>
    </source>
</evidence>
<name>A0ABS3NS10_9GAMM</name>